<protein>
    <submittedName>
        <fullName evidence="1">Uncharacterized protein</fullName>
    </submittedName>
</protein>
<comment type="caution">
    <text evidence="1">The sequence shown here is derived from an EMBL/GenBank/DDBJ whole genome shotgun (WGS) entry which is preliminary data.</text>
</comment>
<organism evidence="1 2">
    <name type="scientific">Tremella mesenterica</name>
    <name type="common">Jelly fungus</name>
    <dbReference type="NCBI Taxonomy" id="5217"/>
    <lineage>
        <taxon>Eukaryota</taxon>
        <taxon>Fungi</taxon>
        <taxon>Dikarya</taxon>
        <taxon>Basidiomycota</taxon>
        <taxon>Agaricomycotina</taxon>
        <taxon>Tremellomycetes</taxon>
        <taxon>Tremellales</taxon>
        <taxon>Tremellaceae</taxon>
        <taxon>Tremella</taxon>
    </lineage>
</organism>
<evidence type="ECO:0000313" key="1">
    <source>
        <dbReference type="EMBL" id="RXK36633.1"/>
    </source>
</evidence>
<dbReference type="AlphaFoldDB" id="A0A4Q1BGH7"/>
<gene>
    <name evidence="1" type="ORF">M231_06096</name>
</gene>
<name>A0A4Q1BGH7_TREME</name>
<dbReference type="Proteomes" id="UP000289152">
    <property type="component" value="Unassembled WGS sequence"/>
</dbReference>
<sequence>MTGYTDRWSIVRVAAEEVDASRSAVDDGRGENFLLPGPPKPSITGTMTVYPDLLLNVMEDCTEEEVAASLSAVYLNRGESYWGGNQEYSSVKDCLKSICRLHRDVQWCARSYDRYVQTMARTDSDIDNGEITIPCDALVLNDSFMRLYKTCSDQRQFIPSLTAGDSDTAEHRIYQAVHTLIKSREIPKIHPNTQDTIECLNKLVKATEDAFDTICSAKQMPDLKTIWNGLRAIAIEAQARITMMLISSHPEAYARENWFQGPLPIIVNKSNGKEASLKDSLDLVRSDPGGKEGTWNCSNSIETGDTIGNHYGDGQVLRGDPDSRTAKHLVTPHNMDTVSA</sequence>
<proteinExistence type="predicted"/>
<reference evidence="1 2" key="1">
    <citation type="submission" date="2016-06" db="EMBL/GenBank/DDBJ databases">
        <title>Evolution of pathogenesis and genome organization in the Tremellales.</title>
        <authorList>
            <person name="Cuomo C."/>
            <person name="Litvintseva A."/>
            <person name="Heitman J."/>
            <person name="Chen Y."/>
            <person name="Sun S."/>
            <person name="Springer D."/>
            <person name="Dromer F."/>
            <person name="Young S."/>
            <person name="Zeng Q."/>
            <person name="Chapman S."/>
            <person name="Gujja S."/>
            <person name="Saif S."/>
            <person name="Birren B."/>
        </authorList>
    </citation>
    <scope>NUCLEOTIDE SEQUENCE [LARGE SCALE GENOMIC DNA]</scope>
    <source>
        <strain evidence="1 2">ATCC 28783</strain>
    </source>
</reference>
<accession>A0A4Q1BGH7</accession>
<dbReference type="InParanoid" id="A0A4Q1BGH7"/>
<dbReference type="VEuPathDB" id="FungiDB:TREMEDRAFT_65094"/>
<dbReference type="EMBL" id="SDIL01000091">
    <property type="protein sequence ID" value="RXK36633.1"/>
    <property type="molecule type" value="Genomic_DNA"/>
</dbReference>
<evidence type="ECO:0000313" key="2">
    <source>
        <dbReference type="Proteomes" id="UP000289152"/>
    </source>
</evidence>
<keyword evidence="2" id="KW-1185">Reference proteome</keyword>